<proteinExistence type="predicted"/>
<accession>A0A8J4AUZ9</accession>
<dbReference type="Proteomes" id="UP000747399">
    <property type="component" value="Unassembled WGS sequence"/>
</dbReference>
<evidence type="ECO:0008006" key="4">
    <source>
        <dbReference type="Google" id="ProtNLM"/>
    </source>
</evidence>
<sequence>MQAWEEQSPPAFYDTDAGHKMSIAKTVSVSPHRYSVMRSNAPRLAEAPREIVPFGAYNIDTGRKQSVESTCRDSRRFYSAVFESQVPRFTRPWSSPVTDVFYDPERLKDHAPVSLLKSLETTAVNYSIHRSRYKRFPDRPLMTESPDVVYDVDCHLSKNKCSLYTAVVKSPVMYSNMSSIPSAGSSARREDYKAQLGPGSYDYKYARSVSVSPALDSRPLSSMASTVKRFGSSEAHRMIGQSWGPDRANKHWTRGTTISKTEYLRPQYLPKSYEAPKNQTKPVRTET</sequence>
<feature type="region of interest" description="Disordered" evidence="1">
    <location>
        <begin position="267"/>
        <end position="287"/>
    </location>
</feature>
<dbReference type="EMBL" id="BNCO01000004">
    <property type="protein sequence ID" value="GIL47405.1"/>
    <property type="molecule type" value="Genomic_DNA"/>
</dbReference>
<comment type="caution">
    <text evidence="2">The sequence shown here is derived from an EMBL/GenBank/DDBJ whole genome shotgun (WGS) entry which is preliminary data.</text>
</comment>
<protein>
    <recommendedName>
        <fullName evidence="4">Flagellar associated protein</fullName>
    </recommendedName>
</protein>
<dbReference type="AlphaFoldDB" id="A0A8J4AUZ9"/>
<evidence type="ECO:0000313" key="3">
    <source>
        <dbReference type="Proteomes" id="UP000747399"/>
    </source>
</evidence>
<feature type="compositionally biased region" description="Polar residues" evidence="1">
    <location>
        <begin position="277"/>
        <end position="287"/>
    </location>
</feature>
<evidence type="ECO:0000313" key="2">
    <source>
        <dbReference type="EMBL" id="GIL47405.1"/>
    </source>
</evidence>
<gene>
    <name evidence="2" type="ORF">Vafri_4210</name>
</gene>
<name>A0A8J4AUZ9_9CHLO</name>
<organism evidence="2 3">
    <name type="scientific">Volvox africanus</name>
    <dbReference type="NCBI Taxonomy" id="51714"/>
    <lineage>
        <taxon>Eukaryota</taxon>
        <taxon>Viridiplantae</taxon>
        <taxon>Chlorophyta</taxon>
        <taxon>core chlorophytes</taxon>
        <taxon>Chlorophyceae</taxon>
        <taxon>CS clade</taxon>
        <taxon>Chlamydomonadales</taxon>
        <taxon>Volvocaceae</taxon>
        <taxon>Volvox</taxon>
    </lineage>
</organism>
<evidence type="ECO:0000256" key="1">
    <source>
        <dbReference type="SAM" id="MobiDB-lite"/>
    </source>
</evidence>
<reference evidence="2" key="1">
    <citation type="journal article" date="2021" name="Proc. Natl. Acad. Sci. U.S.A.">
        <title>Three genomes in the algal genus Volvox reveal the fate of a haploid sex-determining region after a transition to homothallism.</title>
        <authorList>
            <person name="Yamamoto K."/>
            <person name="Hamaji T."/>
            <person name="Kawai-Toyooka H."/>
            <person name="Matsuzaki R."/>
            <person name="Takahashi F."/>
            <person name="Nishimura Y."/>
            <person name="Kawachi M."/>
            <person name="Noguchi H."/>
            <person name="Minakuchi Y."/>
            <person name="Umen J.G."/>
            <person name="Toyoda A."/>
            <person name="Nozaki H."/>
        </authorList>
    </citation>
    <scope>NUCLEOTIDE SEQUENCE</scope>
    <source>
        <strain evidence="2">NIES-3780</strain>
    </source>
</reference>
<keyword evidence="3" id="KW-1185">Reference proteome</keyword>